<accession>A0A9E8GDQ4</accession>
<evidence type="ECO:0000256" key="14">
    <source>
        <dbReference type="ARBA" id="ARBA00023075"/>
    </source>
</evidence>
<reference evidence="21" key="1">
    <citation type="journal article" date="2022" name="Genes (Basel)">
        <title>Novel Gene Rearrangements in the Mitochondrial Genomes of Cynipoid Wasps (Hymenoptera: Cynipoidea).</title>
        <authorList>
            <person name="Shu X."/>
            <person name="Li Z."/>
            <person name="Yuan R."/>
            <person name="Tang P."/>
            <person name="Chen X."/>
        </authorList>
    </citation>
    <scope>NUCLEOTIDE SEQUENCE</scope>
</reference>
<comment type="similarity">
    <text evidence="3 18">Belongs to the complex I subunit 2 family.</text>
</comment>
<evidence type="ECO:0000256" key="11">
    <source>
        <dbReference type="ARBA" id="ARBA00022982"/>
    </source>
</evidence>
<feature type="transmembrane region" description="Helical" evidence="18">
    <location>
        <begin position="314"/>
        <end position="335"/>
    </location>
</feature>
<evidence type="ECO:0000256" key="15">
    <source>
        <dbReference type="ARBA" id="ARBA00023128"/>
    </source>
</evidence>
<keyword evidence="9 18" id="KW-0999">Mitochondrion inner membrane</keyword>
<evidence type="ECO:0000256" key="12">
    <source>
        <dbReference type="ARBA" id="ARBA00022989"/>
    </source>
</evidence>
<evidence type="ECO:0000256" key="5">
    <source>
        <dbReference type="ARBA" id="ARBA00021008"/>
    </source>
</evidence>
<keyword evidence="8 18" id="KW-0812">Transmembrane</keyword>
<dbReference type="InterPro" id="IPR003917">
    <property type="entry name" value="NADH_UbQ_OxRdtase_chain2"/>
</dbReference>
<evidence type="ECO:0000256" key="6">
    <source>
        <dbReference type="ARBA" id="ARBA00022448"/>
    </source>
</evidence>
<keyword evidence="14 18" id="KW-0830">Ubiquinone</keyword>
<keyword evidence="10 18" id="KW-1278">Translocase</keyword>
<feature type="domain" description="NADH:quinone oxidoreductase/Mrp antiporter transmembrane" evidence="20">
    <location>
        <begin position="80"/>
        <end position="277"/>
    </location>
</feature>
<feature type="transmembrane region" description="Helical" evidence="18">
    <location>
        <begin position="113"/>
        <end position="135"/>
    </location>
</feature>
<dbReference type="GO" id="GO:0005743">
    <property type="term" value="C:mitochondrial inner membrane"/>
    <property type="evidence" value="ECO:0007669"/>
    <property type="project" value="UniProtKB-SubCell"/>
</dbReference>
<comment type="catalytic activity">
    <reaction evidence="17 18">
        <text>a ubiquinone + NADH + 5 H(+)(in) = a ubiquinol + NAD(+) + 4 H(+)(out)</text>
        <dbReference type="Rhea" id="RHEA:29091"/>
        <dbReference type="Rhea" id="RHEA-COMP:9565"/>
        <dbReference type="Rhea" id="RHEA-COMP:9566"/>
        <dbReference type="ChEBI" id="CHEBI:15378"/>
        <dbReference type="ChEBI" id="CHEBI:16389"/>
        <dbReference type="ChEBI" id="CHEBI:17976"/>
        <dbReference type="ChEBI" id="CHEBI:57540"/>
        <dbReference type="ChEBI" id="CHEBI:57945"/>
        <dbReference type="EC" id="7.1.1.2"/>
    </reaction>
</comment>
<evidence type="ECO:0000313" key="21">
    <source>
        <dbReference type="EMBL" id="UZT67511.1"/>
    </source>
</evidence>
<feature type="signal peptide" evidence="19">
    <location>
        <begin position="1"/>
        <end position="19"/>
    </location>
</feature>
<evidence type="ECO:0000256" key="9">
    <source>
        <dbReference type="ARBA" id="ARBA00022792"/>
    </source>
</evidence>
<dbReference type="InterPro" id="IPR001750">
    <property type="entry name" value="ND/Mrp_TM"/>
</dbReference>
<dbReference type="EC" id="7.1.1.2" evidence="4 18"/>
<dbReference type="Pfam" id="PF00361">
    <property type="entry name" value="Proton_antipo_M"/>
    <property type="match status" value="1"/>
</dbReference>
<geneLocation type="mitochondrion" evidence="21"/>
<feature type="transmembrane region" description="Helical" evidence="18">
    <location>
        <begin position="83"/>
        <end position="101"/>
    </location>
</feature>
<evidence type="ECO:0000256" key="10">
    <source>
        <dbReference type="ARBA" id="ARBA00022967"/>
    </source>
</evidence>
<dbReference type="GO" id="GO:0006120">
    <property type="term" value="P:mitochondrial electron transport, NADH to ubiquinone"/>
    <property type="evidence" value="ECO:0007669"/>
    <property type="project" value="InterPro"/>
</dbReference>
<keyword evidence="15 18" id="KW-0496">Mitochondrion</keyword>
<evidence type="ECO:0000256" key="7">
    <source>
        <dbReference type="ARBA" id="ARBA00022660"/>
    </source>
</evidence>
<evidence type="ECO:0000256" key="3">
    <source>
        <dbReference type="ARBA" id="ARBA00007012"/>
    </source>
</evidence>
<dbReference type="PANTHER" id="PTHR46552">
    <property type="entry name" value="NADH-UBIQUINONE OXIDOREDUCTASE CHAIN 2"/>
    <property type="match status" value="1"/>
</dbReference>
<feature type="transmembrane region" description="Helical" evidence="18">
    <location>
        <begin position="58"/>
        <end position="77"/>
    </location>
</feature>
<comment type="function">
    <text evidence="18">Core subunit of the mitochondrial membrane respiratory chain NADH dehydrogenase (Complex I) which catalyzes electron transfer from NADH through the respiratory chain, using ubiquinone as an electron acceptor. Essential for the catalytic activity and assembly of complex I.</text>
</comment>
<sequence length="337" mass="40746">MNFNLLILLSLLILSITLGLSSNSYFYFWMSIEINMMAFIPMMLFYNKYYNNSLLKYYIIQSIGSSLILFFSILTIPLNSMNFFMFIILAISLKIGGAPFMKWYLNLLKNLSWFNCFFLMTIQKILPFFILNSIIKNNYYINNMLMTKFMFMLIILTSILTLTFLKFSNNLKIFMGISSINHLSWLMLIMMINQNFWLIYFLLYTMMLMNLIYMMMKMKLYYLHNLYIIMNKNNFMKTLFSLNLLIFMGIPPFMSFFLKTFSSMLFINSNLYFINYLLMIIFLFIFFYYLKILTPSMLFFNINNINNMKMNINYNIYFLMSSKLMMLISLIYWLMNY</sequence>
<keyword evidence="13 18" id="KW-0520">NAD</keyword>
<evidence type="ECO:0000256" key="16">
    <source>
        <dbReference type="ARBA" id="ARBA00023136"/>
    </source>
</evidence>
<dbReference type="GO" id="GO:0008137">
    <property type="term" value="F:NADH dehydrogenase (ubiquinone) activity"/>
    <property type="evidence" value="ECO:0007669"/>
    <property type="project" value="UniProtKB-EC"/>
</dbReference>
<feature type="transmembrane region" description="Helical" evidence="18">
    <location>
        <begin position="147"/>
        <end position="165"/>
    </location>
</feature>
<feature type="transmembrane region" description="Helical" evidence="18">
    <location>
        <begin position="29"/>
        <end position="46"/>
    </location>
</feature>
<dbReference type="AlphaFoldDB" id="A0A9E8GDQ4"/>
<dbReference type="PRINTS" id="PR01436">
    <property type="entry name" value="NADHDHGNASE2"/>
</dbReference>
<reference evidence="21" key="2">
    <citation type="submission" date="2022-02" db="EMBL/GenBank/DDBJ databases">
        <authorList>
            <person name="Shu X.H."/>
            <person name="Li Z.K."/>
            <person name="Tang P."/>
            <person name="Chen X.X."/>
        </authorList>
    </citation>
    <scope>NUCLEOTIDE SEQUENCE</scope>
</reference>
<comment type="function">
    <text evidence="1">Core subunit of the mitochondrial membrane respiratory chain NADH dehydrogenase (Complex I) that is believed to belong to the minimal assembly required for catalysis. Complex I functions in the transfer of electrons from NADH to the respiratory chain. The immediate electron acceptor for the enzyme is believed to be ubiquinone.</text>
</comment>
<keyword evidence="11 18" id="KW-0249">Electron transport</keyword>
<protein>
    <recommendedName>
        <fullName evidence="5 18">NADH-ubiquinone oxidoreductase chain 2</fullName>
        <ecNumber evidence="4 18">7.1.1.2</ecNumber>
    </recommendedName>
</protein>
<dbReference type="EMBL" id="OM677828">
    <property type="protein sequence ID" value="UZT67511.1"/>
    <property type="molecule type" value="Genomic_DNA"/>
</dbReference>
<feature type="transmembrane region" description="Helical" evidence="18">
    <location>
        <begin position="270"/>
        <end position="293"/>
    </location>
</feature>
<evidence type="ECO:0000256" key="1">
    <source>
        <dbReference type="ARBA" id="ARBA00003257"/>
    </source>
</evidence>
<evidence type="ECO:0000256" key="13">
    <source>
        <dbReference type="ARBA" id="ARBA00023027"/>
    </source>
</evidence>
<dbReference type="InterPro" id="IPR050175">
    <property type="entry name" value="Complex_I_Subunit_2"/>
</dbReference>
<evidence type="ECO:0000259" key="20">
    <source>
        <dbReference type="Pfam" id="PF00361"/>
    </source>
</evidence>
<feature type="transmembrane region" description="Helical" evidence="18">
    <location>
        <begin position="237"/>
        <end position="258"/>
    </location>
</feature>
<evidence type="ECO:0000256" key="18">
    <source>
        <dbReference type="RuleBase" id="RU003403"/>
    </source>
</evidence>
<gene>
    <name evidence="21" type="primary">nad2</name>
</gene>
<keyword evidence="19" id="KW-0732">Signal</keyword>
<keyword evidence="7 18" id="KW-0679">Respiratory chain</keyword>
<dbReference type="PANTHER" id="PTHR46552:SF1">
    <property type="entry name" value="NADH-UBIQUINONE OXIDOREDUCTASE CHAIN 2"/>
    <property type="match status" value="1"/>
</dbReference>
<feature type="transmembrane region" description="Helical" evidence="18">
    <location>
        <begin position="198"/>
        <end position="216"/>
    </location>
</feature>
<feature type="chain" id="PRO_5038980584" description="NADH-ubiquinone oxidoreductase chain 2" evidence="19">
    <location>
        <begin position="20"/>
        <end position="337"/>
    </location>
</feature>
<evidence type="ECO:0000256" key="2">
    <source>
        <dbReference type="ARBA" id="ARBA00004448"/>
    </source>
</evidence>
<organism evidence="21">
    <name type="scientific">Figites sp. ZJUH 20220009</name>
    <dbReference type="NCBI Taxonomy" id="2995276"/>
    <lineage>
        <taxon>Eukaryota</taxon>
        <taxon>Metazoa</taxon>
        <taxon>Ecdysozoa</taxon>
        <taxon>Arthropoda</taxon>
        <taxon>Hexapoda</taxon>
        <taxon>Insecta</taxon>
        <taxon>Pterygota</taxon>
        <taxon>Neoptera</taxon>
        <taxon>Endopterygota</taxon>
        <taxon>Hymenoptera</taxon>
        <taxon>Apocrita</taxon>
        <taxon>Proctotrupomorpha</taxon>
        <taxon>Cynipoidea</taxon>
        <taxon>Figitidae</taxon>
        <taxon>Figitinae</taxon>
    </lineage>
</organism>
<feature type="transmembrane region" description="Helical" evidence="18">
    <location>
        <begin position="172"/>
        <end position="192"/>
    </location>
</feature>
<evidence type="ECO:0000256" key="4">
    <source>
        <dbReference type="ARBA" id="ARBA00012944"/>
    </source>
</evidence>
<evidence type="ECO:0000256" key="19">
    <source>
        <dbReference type="SAM" id="SignalP"/>
    </source>
</evidence>
<keyword evidence="6" id="KW-0813">Transport</keyword>
<keyword evidence="12 18" id="KW-1133">Transmembrane helix</keyword>
<keyword evidence="16 18" id="KW-0472">Membrane</keyword>
<comment type="subcellular location">
    <subcellularLocation>
        <location evidence="2 18">Mitochondrion inner membrane</location>
        <topology evidence="2 18">Multi-pass membrane protein</topology>
    </subcellularLocation>
</comment>
<name>A0A9E8GDQ4_9HYME</name>
<proteinExistence type="inferred from homology"/>
<evidence type="ECO:0000256" key="8">
    <source>
        <dbReference type="ARBA" id="ARBA00022692"/>
    </source>
</evidence>
<evidence type="ECO:0000256" key="17">
    <source>
        <dbReference type="ARBA" id="ARBA00049551"/>
    </source>
</evidence>